<sequence>MGGPGAARLLACLAVLGLGLGLAACAADPVAAQGTPEIVRGEAGAFRVVPFAGGLDHAWGAAFLPDGRLLVTERPGRLRLIGRDGAVSAPLPGVPEVVAAGQGGLLDVALAPDFAATRQVYFCLAGAAPGGALTRLATATLSADATRLEGTRTLLDATPAQSSGRNHYGCRLAFGRDGKLLLSTGERYANKARAQDLSDLGGKVLRLERDGRPAEGNPFLGRPGARPEIFTLGHRNPQGLAVNPATGSVVEVEFGAKGGDEVNLLRAGANYGWPIVSYGTDYDGSPIGTGRASAPGIEEPLRHWTPSINPSGANFYDGDAFPAWRGNLFLAALNPPGLVRLTMEGDRVVAEERLLRGRTRFRQVLPGPDGLLYILTDEDRGRVLRLEPAH</sequence>
<accession>A0A502FJI4</accession>
<protein>
    <submittedName>
        <fullName evidence="3">PQQ-dependent sugar dehydrogenase</fullName>
    </submittedName>
</protein>
<proteinExistence type="predicted"/>
<dbReference type="EMBL" id="RCZP01000027">
    <property type="protein sequence ID" value="TPG49638.1"/>
    <property type="molecule type" value="Genomic_DNA"/>
</dbReference>
<dbReference type="InterPro" id="IPR011041">
    <property type="entry name" value="Quinoprot_gluc/sorb_DH_b-prop"/>
</dbReference>
<dbReference type="OrthoDB" id="9770043at2"/>
<feature type="signal peptide" evidence="1">
    <location>
        <begin position="1"/>
        <end position="26"/>
    </location>
</feature>
<name>A0A502FJI4_9PROT</name>
<dbReference type="RefSeq" id="WP_140885689.1">
    <property type="nucleotide sequence ID" value="NZ_RCZP01000027.1"/>
</dbReference>
<feature type="domain" description="Glucose/Sorbosone dehydrogenase" evidence="2">
    <location>
        <begin position="55"/>
        <end position="385"/>
    </location>
</feature>
<dbReference type="PANTHER" id="PTHR19328:SF75">
    <property type="entry name" value="ALDOSE SUGAR DEHYDROGENASE YLII"/>
    <property type="match status" value="1"/>
</dbReference>
<dbReference type="SUPFAM" id="SSF50952">
    <property type="entry name" value="Soluble quinoprotein glucose dehydrogenase"/>
    <property type="match status" value="1"/>
</dbReference>
<evidence type="ECO:0000259" key="2">
    <source>
        <dbReference type="Pfam" id="PF07995"/>
    </source>
</evidence>
<keyword evidence="4" id="KW-1185">Reference proteome</keyword>
<dbReference type="Gene3D" id="2.120.10.30">
    <property type="entry name" value="TolB, C-terminal domain"/>
    <property type="match status" value="1"/>
</dbReference>
<feature type="chain" id="PRO_5021313431" evidence="1">
    <location>
        <begin position="27"/>
        <end position="390"/>
    </location>
</feature>
<evidence type="ECO:0000313" key="4">
    <source>
        <dbReference type="Proteomes" id="UP000317078"/>
    </source>
</evidence>
<keyword evidence="1" id="KW-0732">Signal</keyword>
<gene>
    <name evidence="3" type="ORF">EAH89_20970</name>
</gene>
<organism evidence="3 4">
    <name type="scientific">Muricoccus nepalensis</name>
    <dbReference type="NCBI Taxonomy" id="1854500"/>
    <lineage>
        <taxon>Bacteria</taxon>
        <taxon>Pseudomonadati</taxon>
        <taxon>Pseudomonadota</taxon>
        <taxon>Alphaproteobacteria</taxon>
        <taxon>Acetobacterales</taxon>
        <taxon>Roseomonadaceae</taxon>
        <taxon>Muricoccus</taxon>
    </lineage>
</organism>
<dbReference type="InterPro" id="IPR012938">
    <property type="entry name" value="Glc/Sorbosone_DH"/>
</dbReference>
<reference evidence="3 4" key="1">
    <citation type="journal article" date="2019" name="Environ. Microbiol.">
        <title>Species interactions and distinct microbial communities in high Arctic permafrost affected cryosols are associated with the CH4 and CO2 gas fluxes.</title>
        <authorList>
            <person name="Altshuler I."/>
            <person name="Hamel J."/>
            <person name="Turney S."/>
            <person name="Magnuson E."/>
            <person name="Levesque R."/>
            <person name="Greer C."/>
            <person name="Whyte L.G."/>
        </authorList>
    </citation>
    <scope>NUCLEOTIDE SEQUENCE [LARGE SCALE GENOMIC DNA]</scope>
    <source>
        <strain evidence="3 4">S9.3B</strain>
    </source>
</reference>
<dbReference type="InterPro" id="IPR011042">
    <property type="entry name" value="6-blade_b-propeller_TolB-like"/>
</dbReference>
<comment type="caution">
    <text evidence="3">The sequence shown here is derived from an EMBL/GenBank/DDBJ whole genome shotgun (WGS) entry which is preliminary data.</text>
</comment>
<evidence type="ECO:0000256" key="1">
    <source>
        <dbReference type="SAM" id="SignalP"/>
    </source>
</evidence>
<dbReference type="AlphaFoldDB" id="A0A502FJI4"/>
<dbReference type="Pfam" id="PF07995">
    <property type="entry name" value="GSDH"/>
    <property type="match status" value="1"/>
</dbReference>
<dbReference type="Proteomes" id="UP000317078">
    <property type="component" value="Unassembled WGS sequence"/>
</dbReference>
<dbReference type="PANTHER" id="PTHR19328">
    <property type="entry name" value="HEDGEHOG-INTERACTING PROTEIN"/>
    <property type="match status" value="1"/>
</dbReference>
<evidence type="ECO:0000313" key="3">
    <source>
        <dbReference type="EMBL" id="TPG49638.1"/>
    </source>
</evidence>